<evidence type="ECO:0000256" key="4">
    <source>
        <dbReference type="SAM" id="Phobius"/>
    </source>
</evidence>
<dbReference type="InterPro" id="IPR021765">
    <property type="entry name" value="UstYa-like"/>
</dbReference>
<feature type="compositionally biased region" description="Basic and acidic residues" evidence="3">
    <location>
        <begin position="8"/>
        <end position="20"/>
    </location>
</feature>
<dbReference type="AlphaFoldDB" id="A0A164U000"/>
<reference evidence="5 6" key="1">
    <citation type="journal article" date="2016" name="Mol. Biol. Evol.">
        <title>Comparative Genomics of Early-Diverging Mushroom-Forming Fungi Provides Insights into the Origins of Lignocellulose Decay Capabilities.</title>
        <authorList>
            <person name="Nagy L.G."/>
            <person name="Riley R."/>
            <person name="Tritt A."/>
            <person name="Adam C."/>
            <person name="Daum C."/>
            <person name="Floudas D."/>
            <person name="Sun H."/>
            <person name="Yadav J.S."/>
            <person name="Pangilinan J."/>
            <person name="Larsson K.H."/>
            <person name="Matsuura K."/>
            <person name="Barry K."/>
            <person name="Labutti K."/>
            <person name="Kuo R."/>
            <person name="Ohm R.A."/>
            <person name="Bhattacharya S.S."/>
            <person name="Shirouzu T."/>
            <person name="Yoshinaga Y."/>
            <person name="Martin F.M."/>
            <person name="Grigoriev I.V."/>
            <person name="Hibbett D.S."/>
        </authorList>
    </citation>
    <scope>NUCLEOTIDE SEQUENCE [LARGE SCALE GENOMIC DNA]</scope>
    <source>
        <strain evidence="5 6">HHB9708</strain>
    </source>
</reference>
<feature type="region of interest" description="Disordered" evidence="3">
    <location>
        <begin position="1"/>
        <end position="36"/>
    </location>
</feature>
<evidence type="ECO:0000313" key="5">
    <source>
        <dbReference type="EMBL" id="KZS92791.1"/>
    </source>
</evidence>
<dbReference type="Pfam" id="PF11807">
    <property type="entry name" value="UstYa"/>
    <property type="match status" value="1"/>
</dbReference>
<comment type="similarity">
    <text evidence="2">Belongs to the ustYa family.</text>
</comment>
<dbReference type="GO" id="GO:0043386">
    <property type="term" value="P:mycotoxin biosynthetic process"/>
    <property type="evidence" value="ECO:0007669"/>
    <property type="project" value="InterPro"/>
</dbReference>
<keyword evidence="4" id="KW-0472">Membrane</keyword>
<comment type="pathway">
    <text evidence="1">Mycotoxin biosynthesis.</text>
</comment>
<evidence type="ECO:0000313" key="6">
    <source>
        <dbReference type="Proteomes" id="UP000076722"/>
    </source>
</evidence>
<protein>
    <recommendedName>
        <fullName evidence="7">Tat pathway signal sequence</fullName>
    </recommendedName>
</protein>
<proteinExistence type="inferred from homology"/>
<keyword evidence="4" id="KW-0812">Transmembrane</keyword>
<dbReference type="PANTHER" id="PTHR33365">
    <property type="entry name" value="YALI0B05434P"/>
    <property type="match status" value="1"/>
</dbReference>
<sequence>MASVYHRLLSDEKPANSRDDLESDVSDPIEPPSSSSKKRAMLRFAGIAAFALSLMANAYFVGLHSKSSVLACDDRGPDPVWGVTEPLYSPAQSVVKYERRVFDKLGVRTPYHTPYDDATDKLWEDLYDMGIQKITKDQAALLPNWTEPIPGDESHYVVSLNVFHQLHCLNFVRMALYPDRYGPVQQFGPPILEGDTVPFDHTDHCINIIREGITCNADITPDVWQWDEKRHMAFPHFDSVHDCRNWDAIADWARDRKITERWDSHTRVGHEHQHF</sequence>
<name>A0A164U000_9AGAM</name>
<accession>A0A164U000</accession>
<dbReference type="Proteomes" id="UP000076722">
    <property type="component" value="Unassembled WGS sequence"/>
</dbReference>
<dbReference type="STRING" id="1314777.A0A164U000"/>
<dbReference type="PANTHER" id="PTHR33365:SF4">
    <property type="entry name" value="CYCLOCHLOROTINE BIOSYNTHESIS PROTEIN O"/>
    <property type="match status" value="1"/>
</dbReference>
<keyword evidence="6" id="KW-1185">Reference proteome</keyword>
<evidence type="ECO:0000256" key="3">
    <source>
        <dbReference type="SAM" id="MobiDB-lite"/>
    </source>
</evidence>
<evidence type="ECO:0000256" key="1">
    <source>
        <dbReference type="ARBA" id="ARBA00004685"/>
    </source>
</evidence>
<organism evidence="5 6">
    <name type="scientific">Sistotremastrum niveocremeum HHB9708</name>
    <dbReference type="NCBI Taxonomy" id="1314777"/>
    <lineage>
        <taxon>Eukaryota</taxon>
        <taxon>Fungi</taxon>
        <taxon>Dikarya</taxon>
        <taxon>Basidiomycota</taxon>
        <taxon>Agaricomycotina</taxon>
        <taxon>Agaricomycetes</taxon>
        <taxon>Sistotremastrales</taxon>
        <taxon>Sistotremastraceae</taxon>
        <taxon>Sertulicium</taxon>
        <taxon>Sertulicium niveocremeum</taxon>
    </lineage>
</organism>
<evidence type="ECO:0008006" key="7">
    <source>
        <dbReference type="Google" id="ProtNLM"/>
    </source>
</evidence>
<evidence type="ECO:0000256" key="2">
    <source>
        <dbReference type="ARBA" id="ARBA00035112"/>
    </source>
</evidence>
<gene>
    <name evidence="5" type="ORF">SISNIDRAFT_486288</name>
</gene>
<feature type="transmembrane region" description="Helical" evidence="4">
    <location>
        <begin position="40"/>
        <end position="60"/>
    </location>
</feature>
<dbReference type="EMBL" id="KV419409">
    <property type="protein sequence ID" value="KZS92791.1"/>
    <property type="molecule type" value="Genomic_DNA"/>
</dbReference>
<keyword evidence="4" id="KW-1133">Transmembrane helix</keyword>